<name>A0ABW8NDW9_9GAMM</name>
<evidence type="ECO:0000256" key="2">
    <source>
        <dbReference type="ARBA" id="ARBA00008639"/>
    </source>
</evidence>
<gene>
    <name evidence="4" type="ORF">WG929_01765</name>
</gene>
<accession>A0ABW8NDW9</accession>
<dbReference type="InterPro" id="IPR027278">
    <property type="entry name" value="ACCD_DCysDesulf"/>
</dbReference>
<comment type="similarity">
    <text evidence="2">Belongs to the ACC deaminase/D-cysteine desulfhydrase family.</text>
</comment>
<dbReference type="PANTHER" id="PTHR43780">
    <property type="entry name" value="1-AMINOCYCLOPROPANE-1-CARBOXYLATE DEAMINASE-RELATED"/>
    <property type="match status" value="1"/>
</dbReference>
<dbReference type="EMBL" id="JBBKTX010000002">
    <property type="protein sequence ID" value="MFK4751125.1"/>
    <property type="molecule type" value="Genomic_DNA"/>
</dbReference>
<reference evidence="4 5" key="1">
    <citation type="submission" date="2024-03" db="EMBL/GenBank/DDBJ databases">
        <title>High-quality draft genome sequence of Oceanobacter sp. wDCs-4.</title>
        <authorList>
            <person name="Dong C."/>
        </authorList>
    </citation>
    <scope>NUCLEOTIDE SEQUENCE [LARGE SCALE GENOMIC DNA]</scope>
    <source>
        <strain evidence="5">wDCs-4</strain>
    </source>
</reference>
<evidence type="ECO:0008006" key="6">
    <source>
        <dbReference type="Google" id="ProtNLM"/>
    </source>
</evidence>
<comment type="caution">
    <text evidence="4">The sequence shown here is derived from an EMBL/GenBank/DDBJ whole genome shotgun (WGS) entry which is preliminary data.</text>
</comment>
<organism evidence="4 5">
    <name type="scientific">Oceanobacter antarcticus</name>
    <dbReference type="NCBI Taxonomy" id="3133425"/>
    <lineage>
        <taxon>Bacteria</taxon>
        <taxon>Pseudomonadati</taxon>
        <taxon>Pseudomonadota</taxon>
        <taxon>Gammaproteobacteria</taxon>
        <taxon>Oceanospirillales</taxon>
        <taxon>Oceanospirillaceae</taxon>
        <taxon>Oceanobacter</taxon>
    </lineage>
</organism>
<dbReference type="PIRSF" id="PIRSF006278">
    <property type="entry name" value="ACCD_DCysDesulf"/>
    <property type="match status" value="1"/>
</dbReference>
<evidence type="ECO:0000313" key="4">
    <source>
        <dbReference type="EMBL" id="MFK4751125.1"/>
    </source>
</evidence>
<dbReference type="SUPFAM" id="SSF53686">
    <property type="entry name" value="Tryptophan synthase beta subunit-like PLP-dependent enzymes"/>
    <property type="match status" value="1"/>
</dbReference>
<dbReference type="PANTHER" id="PTHR43780:SF2">
    <property type="entry name" value="1-AMINOCYCLOPROPANE-1-CARBOXYLATE DEAMINASE-RELATED"/>
    <property type="match status" value="1"/>
</dbReference>
<evidence type="ECO:0000313" key="5">
    <source>
        <dbReference type="Proteomes" id="UP001620597"/>
    </source>
</evidence>
<comment type="cofactor">
    <cofactor evidence="1">
        <name>pyridoxal 5'-phosphate</name>
        <dbReference type="ChEBI" id="CHEBI:597326"/>
    </cofactor>
</comment>
<evidence type="ECO:0000256" key="1">
    <source>
        <dbReference type="ARBA" id="ARBA00001933"/>
    </source>
</evidence>
<proteinExistence type="inferred from homology"/>
<dbReference type="Gene3D" id="3.40.50.1100">
    <property type="match status" value="2"/>
</dbReference>
<dbReference type="Proteomes" id="UP001620597">
    <property type="component" value="Unassembled WGS sequence"/>
</dbReference>
<keyword evidence="5" id="KW-1185">Reference proteome</keyword>
<dbReference type="InterPro" id="IPR036052">
    <property type="entry name" value="TrpB-like_PALP_sf"/>
</dbReference>
<dbReference type="RefSeq" id="WP_416204642.1">
    <property type="nucleotide sequence ID" value="NZ_JBBKTX010000002.1"/>
</dbReference>
<evidence type="ECO:0000256" key="3">
    <source>
        <dbReference type="ARBA" id="ARBA00022898"/>
    </source>
</evidence>
<protein>
    <recommendedName>
        <fullName evidence="6">1-aminocyclopropane-1-carboxylate deaminase</fullName>
    </recommendedName>
</protein>
<keyword evidence="3" id="KW-0663">Pyridoxal phosphate</keyword>
<sequence length="301" mass="33438">MSLCRCLNVEPFPEIAGMDVSGVAVLRLDRIHPVLSGNKLFKLLCHWQPWQASRQPGWITPGGVWSNHLHAVAFLGQRLGIPTTGLIRGYEHLPLTATLQDCADWGMQLVFLSKVEYRQRYHQAWQRHWSRVTDSYFMGEGGALLTARGALAVLENGKDPGGQAFDELARVCSRYDQVWLAVGSGTTAAHLLPRLPPHVVLMAVNTVADDGAMERRWQQEFAGRQWQLVASVARRFGAQSDVLRERILAFDQQGLPLDPVYGAALVETFLQQQSLWQGKSVLLIHGGGLQGRRGIGLDIDC</sequence>